<keyword evidence="2" id="KW-0812">Transmembrane</keyword>
<evidence type="ECO:0000313" key="4">
    <source>
        <dbReference type="Ensembl" id="ENSNMLP00000024484.1"/>
    </source>
</evidence>
<reference evidence="4" key="1">
    <citation type="submission" date="2025-08" db="UniProtKB">
        <authorList>
            <consortium name="Ensembl"/>
        </authorList>
    </citation>
    <scope>IDENTIFICATION</scope>
</reference>
<reference evidence="4" key="2">
    <citation type="submission" date="2025-09" db="UniProtKB">
        <authorList>
            <consortium name="Ensembl"/>
        </authorList>
    </citation>
    <scope>IDENTIFICATION</scope>
</reference>
<evidence type="ECO:0000256" key="2">
    <source>
        <dbReference type="SAM" id="Phobius"/>
    </source>
</evidence>
<protein>
    <recommendedName>
        <fullName evidence="3">SKICH domain-containing protein</fullName>
    </recommendedName>
</protein>
<dbReference type="Pfam" id="PF17751">
    <property type="entry name" value="SKICH"/>
    <property type="match status" value="1"/>
</dbReference>
<dbReference type="InterPro" id="IPR041611">
    <property type="entry name" value="SKICH"/>
</dbReference>
<dbReference type="InterPro" id="IPR051002">
    <property type="entry name" value="UBA_autophagy_assoc_protein"/>
</dbReference>
<keyword evidence="2" id="KW-0472">Membrane</keyword>
<dbReference type="PANTHER" id="PTHR31915">
    <property type="entry name" value="SKICH DOMAIN-CONTAINING PROTEIN"/>
    <property type="match status" value="1"/>
</dbReference>
<proteinExistence type="predicted"/>
<dbReference type="AlphaFoldDB" id="A0A8C6WQN2"/>
<accession>A0A8C6WQN2</accession>
<keyword evidence="1" id="KW-0175">Coiled coil</keyword>
<dbReference type="Gene3D" id="2.60.40.2840">
    <property type="match status" value="1"/>
</dbReference>
<feature type="domain" description="SKICH" evidence="3">
    <location>
        <begin position="9"/>
        <end position="111"/>
    </location>
</feature>
<keyword evidence="2" id="KW-1133">Transmembrane helix</keyword>
<evidence type="ECO:0000313" key="5">
    <source>
        <dbReference type="Proteomes" id="UP000694523"/>
    </source>
</evidence>
<sequence>MEIKVFDIVVFTNVPRSYPTSTSVICHYTVTAAFQPHRRDWVGIFKVGWSSAKDYHTFVWAEPCLDSTGKETLAKQAVFKDYYLPKDDEFYQFCYIDNTGQVRGASTPFCFCMSDQSLENYLDDDLVVITTQVVNINQAENETLKSALHKKGKRLRTVRLVLHCSLVGNASVSTFFFAFTTEACGLSFYRG</sequence>
<dbReference type="Ensembl" id="ENSNMLT00000027389.1">
    <property type="protein sequence ID" value="ENSNMLP00000024484.1"/>
    <property type="gene ID" value="ENSNMLG00000015690.1"/>
</dbReference>
<dbReference type="PANTHER" id="PTHR31915:SF10">
    <property type="entry name" value="CALCIUM-BINDING AND COILED-COIL DOMAIN 2"/>
    <property type="match status" value="1"/>
</dbReference>
<organism evidence="4 5">
    <name type="scientific">Neogobius melanostomus</name>
    <name type="common">round goby</name>
    <dbReference type="NCBI Taxonomy" id="47308"/>
    <lineage>
        <taxon>Eukaryota</taxon>
        <taxon>Metazoa</taxon>
        <taxon>Chordata</taxon>
        <taxon>Craniata</taxon>
        <taxon>Vertebrata</taxon>
        <taxon>Euteleostomi</taxon>
        <taxon>Actinopterygii</taxon>
        <taxon>Neopterygii</taxon>
        <taxon>Teleostei</taxon>
        <taxon>Neoteleostei</taxon>
        <taxon>Acanthomorphata</taxon>
        <taxon>Gobiaria</taxon>
        <taxon>Gobiiformes</taxon>
        <taxon>Gobioidei</taxon>
        <taxon>Gobiidae</taxon>
        <taxon>Benthophilinae</taxon>
        <taxon>Neogobiini</taxon>
        <taxon>Neogobius</taxon>
    </lineage>
</organism>
<evidence type="ECO:0000256" key="1">
    <source>
        <dbReference type="ARBA" id="ARBA00023054"/>
    </source>
</evidence>
<dbReference type="Proteomes" id="UP000694523">
    <property type="component" value="Unplaced"/>
</dbReference>
<keyword evidence="5" id="KW-1185">Reference proteome</keyword>
<name>A0A8C6WQN2_9GOBI</name>
<evidence type="ECO:0000259" key="3">
    <source>
        <dbReference type="Pfam" id="PF17751"/>
    </source>
</evidence>
<feature type="transmembrane region" description="Helical" evidence="2">
    <location>
        <begin position="160"/>
        <end position="179"/>
    </location>
</feature>